<evidence type="ECO:0000256" key="1">
    <source>
        <dbReference type="PROSITE-ProRule" id="PRU00023"/>
    </source>
</evidence>
<dbReference type="SUPFAM" id="SSF109993">
    <property type="entry name" value="VPS9 domain"/>
    <property type="match status" value="1"/>
</dbReference>
<feature type="domain" description="VPS9" evidence="2">
    <location>
        <begin position="243"/>
        <end position="385"/>
    </location>
</feature>
<dbReference type="Gene3D" id="1.20.1050.80">
    <property type="entry name" value="VPS9 domain"/>
    <property type="match status" value="1"/>
</dbReference>
<dbReference type="Pfam" id="PF13857">
    <property type="entry name" value="Ank_5"/>
    <property type="match status" value="1"/>
</dbReference>
<dbReference type="SMART" id="SM00167">
    <property type="entry name" value="VPS9"/>
    <property type="match status" value="1"/>
</dbReference>
<dbReference type="GO" id="GO:0005769">
    <property type="term" value="C:early endosome"/>
    <property type="evidence" value="ECO:0007669"/>
    <property type="project" value="TreeGrafter"/>
</dbReference>
<dbReference type="GO" id="GO:0043005">
    <property type="term" value="C:neuron projection"/>
    <property type="evidence" value="ECO:0007669"/>
    <property type="project" value="TreeGrafter"/>
</dbReference>
<dbReference type="GO" id="GO:0005886">
    <property type="term" value="C:plasma membrane"/>
    <property type="evidence" value="ECO:0007669"/>
    <property type="project" value="TreeGrafter"/>
</dbReference>
<dbReference type="GO" id="GO:0048812">
    <property type="term" value="P:neuron projection morphogenesis"/>
    <property type="evidence" value="ECO:0007669"/>
    <property type="project" value="TreeGrafter"/>
</dbReference>
<dbReference type="GO" id="GO:0097422">
    <property type="term" value="C:tubular endosome"/>
    <property type="evidence" value="ECO:0007669"/>
    <property type="project" value="TreeGrafter"/>
</dbReference>
<evidence type="ECO:0000313" key="4">
    <source>
        <dbReference type="Proteomes" id="UP000596742"/>
    </source>
</evidence>
<feature type="repeat" description="ANK" evidence="1">
    <location>
        <begin position="509"/>
        <end position="541"/>
    </location>
</feature>
<reference evidence="3" key="1">
    <citation type="submission" date="2018-11" db="EMBL/GenBank/DDBJ databases">
        <authorList>
            <person name="Alioto T."/>
            <person name="Alioto T."/>
        </authorList>
    </citation>
    <scope>NUCLEOTIDE SEQUENCE</scope>
</reference>
<dbReference type="CDD" id="cd22886">
    <property type="entry name" value="ANKRD27_zf2"/>
    <property type="match status" value="1"/>
</dbReference>
<sequence length="2188" mass="246732">MVDKYDEDLYENPFFIALQTNFPQLNEEATSSCWTVCIPRYSSVEHGSFTEQDVKDHIIITAQTETDIYSTWSGKKVCITDGKLSLKIGNEENKVPILFEETFYNNSDESYKVLCIGWPLNTIPKDNVKNDHLKTAARPTTYEECCKLLFGHSGSRRSQDAVDKLLDSFAKSYKISGEKFVDIVDIASTQYTKVMQTAMKDSIVRRQAQESQANMDNLKFAVEAYMMRAIHKELFQVIVTNFSSQDTDINKMRRNLKDINLNNLGVKSDFISNIVPARKELVRLNSYSTPFGRMKCLKRVVSVLCRPPKRKNSVEESIVITTDDFLPMLIFLIVKSDIPNWMANLMYMKHFHFSRTTDDDEYLYYLTTVEAGLEHIKSGKLTEESSKANIVVFPKHDSKTEINRQTSSNIVDRFFQYVECGDESAVITLLRKSKSGQDDISPLMCHPLCGCDKCSRLTSQVKTDENLVTAYTRDDRGYTALHIAALHGQAHLIDVLIQHGAIVNASDYLGLTPLHLACQKGFQNIILLLLHFKVDVMLTDGVGNTPLHLCVDNGHEDCVKGLVFSDVSRIKLDINAQNERGDTPLHLAAKWGYGTIVNSLLENGADVTIKNRKKQTALSLAQNKNVVQIFTDFATNPKIDMSRSYSQSDLDHSYVKVVKHDHEIKGRTESVSLPNTPMVESLDLMEEKQIALLYKAIEDNDIPLVQFHLGWTSLDSEETEPISPNSLEMCHPLCQCKKCSQVQKISGIGKNGLHVRIKDKKGYTPLHRAVLANSLQLVHLFVTKGAKINDVTSKSITPLHLACYQGFTDIANYLVGNGAYVNVKDSMLDTPIHLCCYKGFIDIIDMLIQNHVMINPANKQGDLPLHIAVKTQNIDTVRKLLKAGAYVNTRNKDGGIPIFYAKKPPNLKKFILDLAVKVCLTDKSNCFPNVKVFDNTEIPQLVCDMEATIDLKDFSLTDWADNLGVNTTGLMQTSYIRLLLQQLGLDTLLKSPPCSHGDDLYYSSSNGWKNDCPAVTALPELPESLVCYVPDYCTGIDCCYNFDFLKLSLNINLYIDTCNYQIRGRIETLEFEINFFDYTWGDVKEERLQEIFRIKFKIDKLTDQKKFIVDLDFSICLEKNVCEPTLKIFKEQLIPQPLCDMEMDFKSLNISLFDWMGNKGLGIGESLTSALANQLMEYLGLKPFLNEVPCDRNEIPYKDAVDGWNTTACPVNMTLPKIQSTISCTLPDYCTGVTCCVEVGKIRKSFSVYANIDGCNLKLSFGIEKRHFEFPLINYEWGTEETFSLLNVVKIRFSVHDLQGEKKYLLNLKLSVCLEPEGACLLSTSIFDNLKLPKLACDWTNSGFKIPDFSLAKFKADNSLPSLGQVKGLLLAKLLEELGVSAYLLEVQCSRSLPPYSSSTDGWTSNCSASTMKSLPQLSGPVSCHLMDTCTGIQCCIDVEQLSRSISVYMILDTCSYSFEIGIEKLTYKKSLLDIDFDQKQSFDLLNVIKIDYSIDDLKSQGLLLVNLDVSVCFESHGSCQFTVNVFKDVSLPKPLCNWQNGSFNIGFSLKNWTQSLGIDTGSVTDYAVDLLLEKLGIAKFMSEPKCNRADSPYSPSNEGWNTTCEKPVDLQPLTGPLTCHIPDICTGVECCIDVNPIRRSFHVFVFLDACSYRLRMGIEKYEIDISLFDYEFGIVDQFKLLSVFFIDYSIYNLVDDDVFLVNINVSVCLERDECLIQQVVLQDVYLPKTFCKWSSTAAGFSLNGFLGNKGLSINDNLKDLVITQIMNHLGITDNLQSPQCVVAGSTWVNECPRSVQLPSLSGQISCRLLKSCTAIDCCFTVAFLKRNFHVQLDIDSCKRNILFTIEKLKFEYSSLKFQWGVKDTLKLGTAVYLDYSLDNMEDEKQFKVSLNISVQFNPGEIMFHWIILQDSPLPKIPCDWNTGFNIEGFSLENWLEKASIPSGQQLTKLAIYALFEQLGIGRLLNEEQCQRSGSKYSPGLNGWKKICPLDVSLKPLPNPVSCMIPSHCTAVDCCIEVDFLDRSFNAFLDVNMCTNVMTVGLEKLVIDPISLLDYEFDFSLENFLGDEGFDINDILPKDIIRQILEQLGLSSYLNSDSCSLEYEPDKDGWTKGCFEDVILPDLPADARCNFLSSCLGIDCCLNVEFLQHKFKASFELDTCNHQLHLQIDRYQKTLNLTDYTYGIYNCL</sequence>
<dbReference type="GO" id="GO:0005085">
    <property type="term" value="F:guanyl-nucleotide exchange factor activity"/>
    <property type="evidence" value="ECO:0007669"/>
    <property type="project" value="TreeGrafter"/>
</dbReference>
<feature type="repeat" description="ANK" evidence="1">
    <location>
        <begin position="860"/>
        <end position="892"/>
    </location>
</feature>
<dbReference type="InterPro" id="IPR003123">
    <property type="entry name" value="VPS9"/>
</dbReference>
<name>A0A8B6E2D2_MYTGA</name>
<dbReference type="PROSITE" id="PS50297">
    <property type="entry name" value="ANK_REP_REGION"/>
    <property type="match status" value="6"/>
</dbReference>
<dbReference type="Pfam" id="PF12796">
    <property type="entry name" value="Ank_2"/>
    <property type="match status" value="3"/>
</dbReference>
<dbReference type="GO" id="GO:0005770">
    <property type="term" value="C:late endosome"/>
    <property type="evidence" value="ECO:0007669"/>
    <property type="project" value="TreeGrafter"/>
</dbReference>
<dbReference type="PRINTS" id="PR01415">
    <property type="entry name" value="ANKYRIN"/>
</dbReference>
<dbReference type="Proteomes" id="UP000596742">
    <property type="component" value="Unassembled WGS sequence"/>
</dbReference>
<feature type="repeat" description="ANK" evidence="1">
    <location>
        <begin position="794"/>
        <end position="826"/>
    </location>
</feature>
<dbReference type="SUPFAM" id="SSF48403">
    <property type="entry name" value="Ankyrin repeat"/>
    <property type="match status" value="2"/>
</dbReference>
<comment type="caution">
    <text evidence="3">The sequence shown here is derived from an EMBL/GenBank/DDBJ whole genome shotgun (WGS) entry which is preliminary data.</text>
</comment>
<dbReference type="InterPro" id="IPR037191">
    <property type="entry name" value="VPS9_dom_sf"/>
</dbReference>
<dbReference type="PROSITE" id="PS51205">
    <property type="entry name" value="VPS9"/>
    <property type="match status" value="1"/>
</dbReference>
<proteinExistence type="predicted"/>
<dbReference type="InterPro" id="IPR002110">
    <property type="entry name" value="Ankyrin_rpt"/>
</dbReference>
<dbReference type="InterPro" id="IPR036770">
    <property type="entry name" value="Ankyrin_rpt-contain_sf"/>
</dbReference>
<dbReference type="GO" id="GO:0030133">
    <property type="term" value="C:transport vesicle"/>
    <property type="evidence" value="ECO:0007669"/>
    <property type="project" value="TreeGrafter"/>
</dbReference>
<keyword evidence="1" id="KW-0040">ANK repeat</keyword>
<dbReference type="GO" id="GO:0000149">
    <property type="term" value="F:SNARE binding"/>
    <property type="evidence" value="ECO:0007669"/>
    <property type="project" value="TreeGrafter"/>
</dbReference>
<feature type="repeat" description="ANK" evidence="1">
    <location>
        <begin position="761"/>
        <end position="793"/>
    </location>
</feature>
<accession>A0A8B6E2D2</accession>
<dbReference type="GO" id="GO:0045022">
    <property type="term" value="P:early endosome to late endosome transport"/>
    <property type="evidence" value="ECO:0007669"/>
    <property type="project" value="TreeGrafter"/>
</dbReference>
<gene>
    <name evidence="3" type="ORF">MGAL_10B038657</name>
</gene>
<dbReference type="Pfam" id="PF00023">
    <property type="entry name" value="Ank"/>
    <property type="match status" value="1"/>
</dbReference>
<dbReference type="PANTHER" id="PTHR24170:SF2">
    <property type="entry name" value="ANKYRIN REPEAT DOMAIN-CONTAINING PROTEIN 27"/>
    <property type="match status" value="1"/>
</dbReference>
<dbReference type="PROSITE" id="PS50088">
    <property type="entry name" value="ANK_REPEAT"/>
    <property type="match status" value="6"/>
</dbReference>
<feature type="repeat" description="ANK" evidence="1">
    <location>
        <begin position="476"/>
        <end position="508"/>
    </location>
</feature>
<organism evidence="3 4">
    <name type="scientific">Mytilus galloprovincialis</name>
    <name type="common">Mediterranean mussel</name>
    <dbReference type="NCBI Taxonomy" id="29158"/>
    <lineage>
        <taxon>Eukaryota</taxon>
        <taxon>Metazoa</taxon>
        <taxon>Spiralia</taxon>
        <taxon>Lophotrochozoa</taxon>
        <taxon>Mollusca</taxon>
        <taxon>Bivalvia</taxon>
        <taxon>Autobranchia</taxon>
        <taxon>Pteriomorphia</taxon>
        <taxon>Mytilida</taxon>
        <taxon>Mytiloidea</taxon>
        <taxon>Mytilidae</taxon>
        <taxon>Mytilinae</taxon>
        <taxon>Mytilus</taxon>
    </lineage>
</organism>
<dbReference type="OrthoDB" id="411646at2759"/>
<dbReference type="PANTHER" id="PTHR24170">
    <property type="entry name" value="ANKYRIN REPEAT DOMAIN-CONTAINING PROTEIN 27"/>
    <property type="match status" value="1"/>
</dbReference>
<evidence type="ECO:0000313" key="3">
    <source>
        <dbReference type="EMBL" id="VDI28620.1"/>
    </source>
</evidence>
<evidence type="ECO:0000259" key="2">
    <source>
        <dbReference type="PROSITE" id="PS51205"/>
    </source>
</evidence>
<feature type="repeat" description="ANK" evidence="1">
    <location>
        <begin position="580"/>
        <end position="612"/>
    </location>
</feature>
<keyword evidence="4" id="KW-1185">Reference proteome</keyword>
<dbReference type="InterPro" id="IPR051248">
    <property type="entry name" value="UPF0507/Ank_repeat_27"/>
</dbReference>
<dbReference type="Gene3D" id="1.25.40.20">
    <property type="entry name" value="Ankyrin repeat-containing domain"/>
    <property type="match status" value="2"/>
</dbReference>
<dbReference type="SMART" id="SM00248">
    <property type="entry name" value="ANK"/>
    <property type="match status" value="8"/>
</dbReference>
<dbReference type="Pfam" id="PF02204">
    <property type="entry name" value="VPS9"/>
    <property type="match status" value="1"/>
</dbReference>
<dbReference type="EMBL" id="UYJE01004511">
    <property type="protein sequence ID" value="VDI28620.1"/>
    <property type="molecule type" value="Genomic_DNA"/>
</dbReference>
<protein>
    <submittedName>
        <fullName evidence="3">Ankyrin repeat domain-containing protein 27</fullName>
    </submittedName>
</protein>
<dbReference type="CDD" id="cd22885">
    <property type="entry name" value="ANKRD27_zf1"/>
    <property type="match status" value="1"/>
</dbReference>